<protein>
    <recommendedName>
        <fullName evidence="4">Secreted protein</fullName>
    </recommendedName>
</protein>
<proteinExistence type="predicted"/>
<evidence type="ECO:0000256" key="1">
    <source>
        <dbReference type="SAM" id="SignalP"/>
    </source>
</evidence>
<evidence type="ECO:0000313" key="2">
    <source>
        <dbReference type="EMBL" id="RVE56669.1"/>
    </source>
</evidence>
<keyword evidence="1" id="KW-0732">Signal</keyword>
<reference evidence="2 3" key="1">
    <citation type="submission" date="2018-11" db="EMBL/GenBank/DDBJ databases">
        <authorList>
            <person name="Lopez-Roques C."/>
            <person name="Donnadieu C."/>
            <person name="Bouchez O."/>
            <person name="Klopp C."/>
            <person name="Cabau C."/>
            <person name="Zahm M."/>
        </authorList>
    </citation>
    <scope>NUCLEOTIDE SEQUENCE [LARGE SCALE GENOMIC DNA]</scope>
    <source>
        <strain evidence="2">RS831</strain>
        <tissue evidence="2">Whole body</tissue>
    </source>
</reference>
<sequence>MRMRERMRFRLALGSAVCGLKYCFGCGSCDGGLTQVPQLTIQPLQIGFKTALWMHLDVCNDCCGWHASVFWTPFLWTQ</sequence>
<name>A0A3S2MDD8_ORYJA</name>
<keyword evidence="3" id="KW-1185">Reference proteome</keyword>
<feature type="signal peptide" evidence="1">
    <location>
        <begin position="1"/>
        <end position="25"/>
    </location>
</feature>
<evidence type="ECO:0008006" key="4">
    <source>
        <dbReference type="Google" id="ProtNLM"/>
    </source>
</evidence>
<reference evidence="2 3" key="2">
    <citation type="submission" date="2019-01" db="EMBL/GenBank/DDBJ databases">
        <title>A chromosome length genome reference of the Java medaka (oryzias javanicus).</title>
        <authorList>
            <person name="Herpin A."/>
            <person name="Takehana Y."/>
            <person name="Naruse K."/>
            <person name="Ansai S."/>
            <person name="Kawaguchi M."/>
        </authorList>
    </citation>
    <scope>NUCLEOTIDE SEQUENCE [LARGE SCALE GENOMIC DNA]</scope>
    <source>
        <strain evidence="2">RS831</strain>
        <tissue evidence="2">Whole body</tissue>
    </source>
</reference>
<dbReference type="AlphaFoldDB" id="A0A3S2MDD8"/>
<accession>A0A3S2MDD8</accession>
<evidence type="ECO:0000313" key="3">
    <source>
        <dbReference type="Proteomes" id="UP000283210"/>
    </source>
</evidence>
<dbReference type="EMBL" id="CM012459">
    <property type="protein sequence ID" value="RVE56669.1"/>
    <property type="molecule type" value="Genomic_DNA"/>
</dbReference>
<dbReference type="OrthoDB" id="10584773at2759"/>
<organism evidence="2 3">
    <name type="scientific">Oryzias javanicus</name>
    <name type="common">Javanese ricefish</name>
    <name type="synonym">Aplocheilus javanicus</name>
    <dbReference type="NCBI Taxonomy" id="123683"/>
    <lineage>
        <taxon>Eukaryota</taxon>
        <taxon>Metazoa</taxon>
        <taxon>Chordata</taxon>
        <taxon>Craniata</taxon>
        <taxon>Vertebrata</taxon>
        <taxon>Euteleostomi</taxon>
        <taxon>Actinopterygii</taxon>
        <taxon>Neopterygii</taxon>
        <taxon>Teleostei</taxon>
        <taxon>Neoteleostei</taxon>
        <taxon>Acanthomorphata</taxon>
        <taxon>Ovalentaria</taxon>
        <taxon>Atherinomorphae</taxon>
        <taxon>Beloniformes</taxon>
        <taxon>Adrianichthyidae</taxon>
        <taxon>Oryziinae</taxon>
        <taxon>Oryzias</taxon>
    </lineage>
</organism>
<feature type="chain" id="PRO_5018648405" description="Secreted protein" evidence="1">
    <location>
        <begin position="26"/>
        <end position="78"/>
    </location>
</feature>
<gene>
    <name evidence="2" type="ORF">OJAV_G00223160</name>
</gene>
<dbReference type="Proteomes" id="UP000283210">
    <property type="component" value="Chromosome 23"/>
</dbReference>